<evidence type="ECO:0000313" key="2">
    <source>
        <dbReference type="EMBL" id="NSJ50347.1"/>
    </source>
</evidence>
<name>A0AAW5BQV9_9FIRM</name>
<reference evidence="1" key="3">
    <citation type="submission" date="2022-01" db="EMBL/GenBank/DDBJ databases">
        <title>Collection of gut derived symbiotic bacterial strains cultured from healthy donors.</title>
        <authorList>
            <person name="Lin H."/>
            <person name="Kohout C."/>
            <person name="Waligurski E."/>
            <person name="Pamer E.G."/>
        </authorList>
    </citation>
    <scope>NUCLEOTIDE SEQUENCE</scope>
    <source>
        <strain evidence="1">DFI.6.55</strain>
    </source>
</reference>
<reference evidence="2" key="2">
    <citation type="submission" date="2020-02" db="EMBL/GenBank/DDBJ databases">
        <authorList>
            <person name="Littmann E."/>
            <person name="Sorbara M."/>
        </authorList>
    </citation>
    <scope>NUCLEOTIDE SEQUENCE</scope>
    <source>
        <strain evidence="2">MSK.1.17</strain>
    </source>
</reference>
<gene>
    <name evidence="2" type="ORF">G5B36_16800</name>
    <name evidence="1" type="ORF">L0N08_09855</name>
</gene>
<reference evidence="2 3" key="1">
    <citation type="journal article" date="2020" name="Cell Host Microbe">
        <title>Functional and Genomic Variation between Human-Derived Isolates of Lachnospiraceae Reveals Inter- and Intra-Species Diversity.</title>
        <authorList>
            <person name="Sorbara M.T."/>
            <person name="Littmann E.R."/>
            <person name="Fontana E."/>
            <person name="Moody T.U."/>
            <person name="Kohout C.E."/>
            <person name="Gjonbalaj M."/>
            <person name="Eaton V."/>
            <person name="Seok R."/>
            <person name="Leiner I.M."/>
            <person name="Pamer E.G."/>
        </authorList>
    </citation>
    <scope>NUCLEOTIDE SEQUENCE [LARGE SCALE GENOMIC DNA]</scope>
    <source>
        <strain evidence="2 3">MSK.1.17</strain>
    </source>
</reference>
<organism evidence="1 4">
    <name type="scientific">Enterocloster aldenensis</name>
    <dbReference type="NCBI Taxonomy" id="358742"/>
    <lineage>
        <taxon>Bacteria</taxon>
        <taxon>Bacillati</taxon>
        <taxon>Bacillota</taxon>
        <taxon>Clostridia</taxon>
        <taxon>Lachnospirales</taxon>
        <taxon>Lachnospiraceae</taxon>
        <taxon>Enterocloster</taxon>
    </lineage>
</organism>
<keyword evidence="3" id="KW-1185">Reference proteome</keyword>
<dbReference type="Proteomes" id="UP000669239">
    <property type="component" value="Unassembled WGS sequence"/>
</dbReference>
<evidence type="ECO:0000313" key="3">
    <source>
        <dbReference type="Proteomes" id="UP000669239"/>
    </source>
</evidence>
<accession>A0AAW5BQV9</accession>
<dbReference type="AlphaFoldDB" id="A0AAW5BQV9"/>
<comment type="caution">
    <text evidence="1">The sequence shown here is derived from an EMBL/GenBank/DDBJ whole genome shotgun (WGS) entry which is preliminary data.</text>
</comment>
<evidence type="ECO:0000313" key="4">
    <source>
        <dbReference type="Proteomes" id="UP001299608"/>
    </source>
</evidence>
<dbReference type="Proteomes" id="UP001299608">
    <property type="component" value="Unassembled WGS sequence"/>
</dbReference>
<dbReference type="EMBL" id="JAAITT010000025">
    <property type="protein sequence ID" value="NSJ50347.1"/>
    <property type="molecule type" value="Genomic_DNA"/>
</dbReference>
<proteinExistence type="predicted"/>
<evidence type="ECO:0000313" key="1">
    <source>
        <dbReference type="EMBL" id="MCG4745713.1"/>
    </source>
</evidence>
<dbReference type="EMBL" id="JAKNGE010000010">
    <property type="protein sequence ID" value="MCG4745713.1"/>
    <property type="molecule type" value="Genomic_DNA"/>
</dbReference>
<dbReference type="RefSeq" id="WP_165642516.1">
    <property type="nucleotide sequence ID" value="NZ_JAAITT010000025.1"/>
</dbReference>
<protein>
    <submittedName>
        <fullName evidence="1">DUF3795 domain-containing protein</fullName>
    </submittedName>
</protein>
<sequence>MEKIVACCGCICDECPYYPVDCQGCPKIDGKPFWLEYKEEDVCSIYQCCVNEKELPHCGRCGSLPCARFDQQDPNRTPEENAEGLRQMIEVLKSMK</sequence>